<protein>
    <submittedName>
        <fullName evidence="2">Uncharacterized protein</fullName>
    </submittedName>
</protein>
<feature type="region of interest" description="Disordered" evidence="1">
    <location>
        <begin position="1"/>
        <end position="109"/>
    </location>
</feature>
<comment type="caution">
    <text evidence="2">The sequence shown here is derived from an EMBL/GenBank/DDBJ whole genome shotgun (WGS) entry which is preliminary data.</text>
</comment>
<feature type="compositionally biased region" description="Polar residues" evidence="1">
    <location>
        <begin position="17"/>
        <end position="54"/>
    </location>
</feature>
<name>A0A1C1CBI7_9EURO</name>
<sequence length="127" mass="12872">MPASQPLRPVTPYPTGSEGSSRAMNINRDQQLTLQPTPSPSAPSKHSVTPSESVFHSLFWKSPAQTRAGNGPTTPVRGATAPTLPPSPRMGPPGLSGPPLGTGASPGLGYDVGQPAGIGFLAPSPQA</sequence>
<feature type="compositionally biased region" description="Polar residues" evidence="1">
    <location>
        <begin position="63"/>
        <end position="73"/>
    </location>
</feature>
<gene>
    <name evidence="2" type="ORF">CLCR_00069</name>
</gene>
<evidence type="ECO:0000313" key="2">
    <source>
        <dbReference type="EMBL" id="OCT45875.1"/>
    </source>
</evidence>
<accession>A0A1C1CBI7</accession>
<feature type="compositionally biased region" description="Low complexity" evidence="1">
    <location>
        <begin position="97"/>
        <end position="109"/>
    </location>
</feature>
<dbReference type="Proteomes" id="UP000094526">
    <property type="component" value="Unassembled WGS sequence"/>
</dbReference>
<evidence type="ECO:0000313" key="3">
    <source>
        <dbReference type="Proteomes" id="UP000094526"/>
    </source>
</evidence>
<dbReference type="EMBL" id="LGRB01000018">
    <property type="protein sequence ID" value="OCT45875.1"/>
    <property type="molecule type" value="Genomic_DNA"/>
</dbReference>
<reference evidence="3" key="1">
    <citation type="submission" date="2015-07" db="EMBL/GenBank/DDBJ databases">
        <authorList>
            <person name="Teixeira M.M."/>
            <person name="Souza R.C."/>
            <person name="Almeida L.G."/>
            <person name="Vicente V.A."/>
            <person name="de Hoog S."/>
            <person name="Bocca A.L."/>
            <person name="de Almeida S.R."/>
            <person name="Vasconcelos A.T."/>
            <person name="Felipe M.S."/>
        </authorList>
    </citation>
    <scope>NUCLEOTIDE SEQUENCE [LARGE SCALE GENOMIC DNA]</scope>
    <source>
        <strain evidence="3">KSF</strain>
    </source>
</reference>
<evidence type="ECO:0000256" key="1">
    <source>
        <dbReference type="SAM" id="MobiDB-lite"/>
    </source>
</evidence>
<proteinExistence type="predicted"/>
<keyword evidence="3" id="KW-1185">Reference proteome</keyword>
<dbReference type="OrthoDB" id="4160522at2759"/>
<organism evidence="2 3">
    <name type="scientific">Cladophialophora carrionii</name>
    <dbReference type="NCBI Taxonomy" id="86049"/>
    <lineage>
        <taxon>Eukaryota</taxon>
        <taxon>Fungi</taxon>
        <taxon>Dikarya</taxon>
        <taxon>Ascomycota</taxon>
        <taxon>Pezizomycotina</taxon>
        <taxon>Eurotiomycetes</taxon>
        <taxon>Chaetothyriomycetidae</taxon>
        <taxon>Chaetothyriales</taxon>
        <taxon>Herpotrichiellaceae</taxon>
        <taxon>Cladophialophora</taxon>
    </lineage>
</organism>
<dbReference type="VEuPathDB" id="FungiDB:CLCR_00069"/>
<dbReference type="AlphaFoldDB" id="A0A1C1CBI7"/>